<evidence type="ECO:0000313" key="2">
    <source>
        <dbReference type="Proteomes" id="UP000326678"/>
    </source>
</evidence>
<proteinExistence type="predicted"/>
<dbReference type="RefSeq" id="WP_220451022.1">
    <property type="nucleotide sequence ID" value="NZ_CP045226.1"/>
</dbReference>
<organism evidence="1 2">
    <name type="scientific">Nostoc sphaeroides CCNUC1</name>
    <dbReference type="NCBI Taxonomy" id="2653204"/>
    <lineage>
        <taxon>Bacteria</taxon>
        <taxon>Bacillati</taxon>
        <taxon>Cyanobacteriota</taxon>
        <taxon>Cyanophyceae</taxon>
        <taxon>Nostocales</taxon>
        <taxon>Nostocaceae</taxon>
        <taxon>Nostoc</taxon>
    </lineage>
</organism>
<dbReference type="Proteomes" id="UP000326678">
    <property type="component" value="Chromosome Gxm1"/>
</dbReference>
<reference evidence="1 2" key="1">
    <citation type="submission" date="2019-10" db="EMBL/GenBank/DDBJ databases">
        <title>Genomic and transcriptomic insights into the perfect genentic adaptation of a filamentous nitrogen-fixing cyanobacterium to rice fields.</title>
        <authorList>
            <person name="Chen Z."/>
        </authorList>
    </citation>
    <scope>NUCLEOTIDE SEQUENCE [LARGE SCALE GENOMIC DNA]</scope>
    <source>
        <strain evidence="1">CCNUC1</strain>
    </source>
</reference>
<dbReference type="EMBL" id="CP045226">
    <property type="protein sequence ID" value="QFS49418.1"/>
    <property type="molecule type" value="Genomic_DNA"/>
</dbReference>
<evidence type="ECO:0000313" key="1">
    <source>
        <dbReference type="EMBL" id="QFS49418.1"/>
    </source>
</evidence>
<protein>
    <submittedName>
        <fullName evidence="1">Uncharacterized protein</fullName>
    </submittedName>
</protein>
<gene>
    <name evidence="1" type="ORF">GXM_06912</name>
</gene>
<accession>A0A5P8W9K1</accession>
<dbReference type="KEGG" id="nsh:GXM_06912"/>
<sequence length="137" mass="15604">MAKFKLAVCNVDVLIESTRSFEKDLGRLSEDEKAAAIQKINDCASLFPTQKADVYRKLRRLPLPSDINGYESSLYTLRVSQKLRVILTVDEDPIFGQVIFTLFRVVKHDELDKAYKGVAESLYQGLLNHNQETARIL</sequence>
<keyword evidence="2" id="KW-1185">Reference proteome</keyword>
<dbReference type="AlphaFoldDB" id="A0A5P8W9K1"/>
<name>A0A5P8W9K1_9NOSO</name>